<accession>A0A158K2E8</accession>
<gene>
    <name evidence="2" type="ORF">AWB66_05164</name>
</gene>
<sequence length="116" mass="12326">MNLIPASKRYARRLAMGGAVVAWIVGIVPPALAKPGGEPLVLDTQTGIHSGVPGTVLQTGPLNAPGMIQARPMANLPELPPQEQVPIIVSPYVTYPGSQTTDQTTQPPRFYRPTPH</sequence>
<comment type="caution">
    <text evidence="2">The sequence shown here is derived from an EMBL/GenBank/DDBJ whole genome shotgun (WGS) entry which is preliminary data.</text>
</comment>
<feature type="region of interest" description="Disordered" evidence="1">
    <location>
        <begin position="96"/>
        <end position="116"/>
    </location>
</feature>
<evidence type="ECO:0000256" key="1">
    <source>
        <dbReference type="SAM" id="MobiDB-lite"/>
    </source>
</evidence>
<protein>
    <submittedName>
        <fullName evidence="2">Uncharacterized protein</fullName>
    </submittedName>
</protein>
<name>A0A158K2E8_9BURK</name>
<organism evidence="2 3">
    <name type="scientific">Caballeronia telluris</name>
    <dbReference type="NCBI Taxonomy" id="326475"/>
    <lineage>
        <taxon>Bacteria</taxon>
        <taxon>Pseudomonadati</taxon>
        <taxon>Pseudomonadota</taxon>
        <taxon>Betaproteobacteria</taxon>
        <taxon>Burkholderiales</taxon>
        <taxon>Burkholderiaceae</taxon>
        <taxon>Caballeronia</taxon>
    </lineage>
</organism>
<dbReference type="RefSeq" id="WP_235021237.1">
    <property type="nucleotide sequence ID" value="NZ_FCNZ02000026.1"/>
</dbReference>
<feature type="compositionally biased region" description="Polar residues" evidence="1">
    <location>
        <begin position="96"/>
        <end position="107"/>
    </location>
</feature>
<evidence type="ECO:0000313" key="3">
    <source>
        <dbReference type="Proteomes" id="UP000054717"/>
    </source>
</evidence>
<proteinExistence type="predicted"/>
<dbReference type="AlphaFoldDB" id="A0A158K2E8"/>
<dbReference type="Proteomes" id="UP000054717">
    <property type="component" value="Unassembled WGS sequence"/>
</dbReference>
<keyword evidence="3" id="KW-1185">Reference proteome</keyword>
<reference evidence="2" key="1">
    <citation type="submission" date="2016-01" db="EMBL/GenBank/DDBJ databases">
        <authorList>
            <person name="Peeters Charlotte."/>
        </authorList>
    </citation>
    <scope>NUCLEOTIDE SEQUENCE</scope>
    <source>
        <strain evidence="2">LMG 22936</strain>
    </source>
</reference>
<evidence type="ECO:0000313" key="2">
    <source>
        <dbReference type="EMBL" id="SAL75306.1"/>
    </source>
</evidence>
<dbReference type="EMBL" id="FCNZ02000026">
    <property type="protein sequence ID" value="SAL75306.1"/>
    <property type="molecule type" value="Genomic_DNA"/>
</dbReference>